<keyword evidence="2" id="KW-1185">Reference proteome</keyword>
<evidence type="ECO:0008006" key="3">
    <source>
        <dbReference type="Google" id="ProtNLM"/>
    </source>
</evidence>
<accession>M2WZV1</accession>
<reference evidence="1 2" key="1">
    <citation type="journal article" date="2013" name="Genome Announc.">
        <title>Draft Genome Sequence of Rhodococcus ruber Strain BKS 20-38.</title>
        <authorList>
            <person name="Bala M."/>
            <person name="Kumar S."/>
            <person name="Raghava G.P."/>
            <person name="Mayilraj S."/>
        </authorList>
    </citation>
    <scope>NUCLEOTIDE SEQUENCE [LARGE SCALE GENOMIC DNA]</scope>
    <source>
        <strain evidence="1 2">BKS 20-38</strain>
    </source>
</reference>
<name>M2WZV1_9NOCA</name>
<evidence type="ECO:0000313" key="1">
    <source>
        <dbReference type="EMBL" id="EME54291.1"/>
    </source>
</evidence>
<dbReference type="InterPro" id="IPR011008">
    <property type="entry name" value="Dimeric_a/b-barrel"/>
</dbReference>
<sequence length="107" mass="11797">MAKGVLYVETRPTSEELTEEYNQWYDYTHLPEVVAVEGIMSARRLVPVNADGPYVAMYEVEGDDLEAIVANLVAAAQAGAIKLSPALSSDPPPVMRLLQQTSEYRPE</sequence>
<dbReference type="RefSeq" id="WP_003938800.1">
    <property type="nucleotide sequence ID" value="NZ_AOEX01000091.1"/>
</dbReference>
<evidence type="ECO:0000313" key="2">
    <source>
        <dbReference type="Proteomes" id="UP000011731"/>
    </source>
</evidence>
<comment type="caution">
    <text evidence="1">The sequence shown here is derived from an EMBL/GenBank/DDBJ whole genome shotgun (WGS) entry which is preliminary data.</text>
</comment>
<proteinExistence type="predicted"/>
<dbReference type="SUPFAM" id="SSF54909">
    <property type="entry name" value="Dimeric alpha+beta barrel"/>
    <property type="match status" value="1"/>
</dbReference>
<dbReference type="EMBL" id="AOEX01000091">
    <property type="protein sequence ID" value="EME54291.1"/>
    <property type="molecule type" value="Genomic_DNA"/>
</dbReference>
<protein>
    <recommendedName>
        <fullName evidence="3">EthD domain-containing protein</fullName>
    </recommendedName>
</protein>
<dbReference type="AlphaFoldDB" id="M2WZV1"/>
<gene>
    <name evidence="1" type="ORF">G352_23696</name>
</gene>
<organism evidence="1 2">
    <name type="scientific">Rhodococcus ruber BKS 20-38</name>
    <dbReference type="NCBI Taxonomy" id="1278076"/>
    <lineage>
        <taxon>Bacteria</taxon>
        <taxon>Bacillati</taxon>
        <taxon>Actinomycetota</taxon>
        <taxon>Actinomycetes</taxon>
        <taxon>Mycobacteriales</taxon>
        <taxon>Nocardiaceae</taxon>
        <taxon>Rhodococcus</taxon>
    </lineage>
</organism>
<dbReference type="Proteomes" id="UP000011731">
    <property type="component" value="Unassembled WGS sequence"/>
</dbReference>